<keyword evidence="1" id="KW-0805">Transcription regulation</keyword>
<accession>A0ABY4FLL0</accession>
<dbReference type="Proteomes" id="UP000831786">
    <property type="component" value="Chromosome"/>
</dbReference>
<dbReference type="PANTHER" id="PTHR30146:SF155">
    <property type="entry name" value="ALANINE RACEMASE"/>
    <property type="match status" value="1"/>
</dbReference>
<feature type="domain" description="HTH lacI-type" evidence="4">
    <location>
        <begin position="4"/>
        <end position="58"/>
    </location>
</feature>
<dbReference type="Pfam" id="PF00356">
    <property type="entry name" value="LacI"/>
    <property type="match status" value="1"/>
</dbReference>
<organism evidence="5 6">
    <name type="scientific">Leucobacter allii</name>
    <dbReference type="NCBI Taxonomy" id="2932247"/>
    <lineage>
        <taxon>Bacteria</taxon>
        <taxon>Bacillati</taxon>
        <taxon>Actinomycetota</taxon>
        <taxon>Actinomycetes</taxon>
        <taxon>Micrococcales</taxon>
        <taxon>Microbacteriaceae</taxon>
        <taxon>Leucobacter</taxon>
    </lineage>
</organism>
<evidence type="ECO:0000313" key="5">
    <source>
        <dbReference type="EMBL" id="UOQ57120.1"/>
    </source>
</evidence>
<keyword evidence="2" id="KW-0238">DNA-binding</keyword>
<dbReference type="EMBL" id="CP095045">
    <property type="protein sequence ID" value="UOQ57120.1"/>
    <property type="molecule type" value="Genomic_DNA"/>
</dbReference>
<dbReference type="RefSeq" id="WP_244727716.1">
    <property type="nucleotide sequence ID" value="NZ_CP095045.1"/>
</dbReference>
<evidence type="ECO:0000313" key="6">
    <source>
        <dbReference type="Proteomes" id="UP000831786"/>
    </source>
</evidence>
<dbReference type="InterPro" id="IPR000843">
    <property type="entry name" value="HTH_LacI"/>
</dbReference>
<dbReference type="PROSITE" id="PS50932">
    <property type="entry name" value="HTH_LACI_2"/>
    <property type="match status" value="1"/>
</dbReference>
<dbReference type="InterPro" id="IPR010982">
    <property type="entry name" value="Lambda_DNA-bd_dom_sf"/>
</dbReference>
<name>A0ABY4FLL0_9MICO</name>
<proteinExistence type="predicted"/>
<keyword evidence="6" id="KW-1185">Reference proteome</keyword>
<gene>
    <name evidence="5" type="ORF">MUN78_15920</name>
</gene>
<dbReference type="SUPFAM" id="SSF47413">
    <property type="entry name" value="lambda repressor-like DNA-binding domains"/>
    <property type="match status" value="1"/>
</dbReference>
<dbReference type="Pfam" id="PF13377">
    <property type="entry name" value="Peripla_BP_3"/>
    <property type="match status" value="1"/>
</dbReference>
<dbReference type="SMART" id="SM00354">
    <property type="entry name" value="HTH_LACI"/>
    <property type="match status" value="1"/>
</dbReference>
<protein>
    <submittedName>
        <fullName evidence="5">LacI family transcriptional regulator</fullName>
    </submittedName>
</protein>
<dbReference type="Gene3D" id="3.40.50.2300">
    <property type="match status" value="2"/>
</dbReference>
<sequence>MKRPTIYDVAQRAGVSKSLVSLVLRGSPRVSEEKREAVLAAVAELDYTPSRLAAGLAGTRTRSIGVVVDDFANLWFAPALEGLRAAVAAGGYSLSVADTALNAHLSQDPIAVFRSLRVDGVVLAGEISAEAARQLAVPAVVLGTRAIEAARVPVIASDETAGGRLATAHLAELGHRRIACISGPGPSASAREAGYLAELAARGLGASLVRAEQTTEAAGAAAADAMLAELASAPGAEAPTAVFAVNDPLAVGAIGALRGQGFEVPRDVSVVGYDDSPIASYRLVSLTSVSGDVRELGEAAGADLVAMLEGEGEFPPSRRLAPRLVVRRSTAAPRAHRRSPGAGPV</sequence>
<evidence type="ECO:0000256" key="3">
    <source>
        <dbReference type="ARBA" id="ARBA00023163"/>
    </source>
</evidence>
<evidence type="ECO:0000259" key="4">
    <source>
        <dbReference type="PROSITE" id="PS50932"/>
    </source>
</evidence>
<dbReference type="InterPro" id="IPR046335">
    <property type="entry name" value="LacI/GalR-like_sensor"/>
</dbReference>
<dbReference type="CDD" id="cd01392">
    <property type="entry name" value="HTH_LacI"/>
    <property type="match status" value="1"/>
</dbReference>
<dbReference type="PANTHER" id="PTHR30146">
    <property type="entry name" value="LACI-RELATED TRANSCRIPTIONAL REPRESSOR"/>
    <property type="match status" value="1"/>
</dbReference>
<dbReference type="CDD" id="cd06267">
    <property type="entry name" value="PBP1_LacI_sugar_binding-like"/>
    <property type="match status" value="1"/>
</dbReference>
<evidence type="ECO:0000256" key="2">
    <source>
        <dbReference type="ARBA" id="ARBA00023125"/>
    </source>
</evidence>
<reference evidence="5 6" key="1">
    <citation type="submission" date="2022-04" db="EMBL/GenBank/DDBJ databases">
        <title>Leucobacter sp. isolated from rhizosphere of garlic.</title>
        <authorList>
            <person name="Won M."/>
            <person name="Lee C.-M."/>
            <person name="Woen H.-Y."/>
            <person name="Kwon S.-W."/>
        </authorList>
    </citation>
    <scope>NUCLEOTIDE SEQUENCE [LARGE SCALE GENOMIC DNA]</scope>
    <source>
        <strain evidence="5 6">H21R-40</strain>
    </source>
</reference>
<dbReference type="Gene3D" id="1.10.260.40">
    <property type="entry name" value="lambda repressor-like DNA-binding domains"/>
    <property type="match status" value="1"/>
</dbReference>
<dbReference type="SUPFAM" id="SSF53822">
    <property type="entry name" value="Periplasmic binding protein-like I"/>
    <property type="match status" value="1"/>
</dbReference>
<evidence type="ECO:0000256" key="1">
    <source>
        <dbReference type="ARBA" id="ARBA00023015"/>
    </source>
</evidence>
<keyword evidence="3" id="KW-0804">Transcription</keyword>
<dbReference type="InterPro" id="IPR028082">
    <property type="entry name" value="Peripla_BP_I"/>
</dbReference>